<evidence type="ECO:0000256" key="7">
    <source>
        <dbReference type="SAM" id="Phobius"/>
    </source>
</evidence>
<dbReference type="Pfam" id="PF04239">
    <property type="entry name" value="DUF421"/>
    <property type="match status" value="1"/>
</dbReference>
<feature type="domain" description="YetF C-terminal" evidence="8">
    <location>
        <begin position="82"/>
        <end position="212"/>
    </location>
</feature>
<feature type="transmembrane region" description="Helical" evidence="7">
    <location>
        <begin position="60"/>
        <end position="81"/>
    </location>
</feature>
<dbReference type="PANTHER" id="PTHR34582:SF7">
    <property type="entry name" value="UPF0702 TRANSMEMBRANE PROTEIN YDFS"/>
    <property type="match status" value="1"/>
</dbReference>
<gene>
    <name evidence="10" type="ORF">SAMN05518684_11334</name>
</gene>
<dbReference type="GO" id="GO:0005886">
    <property type="term" value="C:plasma membrane"/>
    <property type="evidence" value="ECO:0007669"/>
    <property type="project" value="UniProtKB-SubCell"/>
</dbReference>
<sequence length="236" mass="26718">MTEMQEIILRTGLAYAAFLVVARFLGTQTLSQMTLHDFIAAVTLGGITANLAFNTKISSINILISLVLFGIIALLITLASLKSRKARYWLSGHPTVLIQDGTIMDNNMNKAKYTLDSLNQAMREKDVFNIDEVEYAVLEPDGHLSLLKKPPFRPVTKQDLNIPANSKEFFPVELIMDGKIIHKNIKENNLSYSWLTEEINKHECTVEDVFYAIRGTNGQLFFDFYKDRINSPVDKE</sequence>
<evidence type="ECO:0000256" key="6">
    <source>
        <dbReference type="ARBA" id="ARBA00023136"/>
    </source>
</evidence>
<feature type="transmembrane region" description="Helical" evidence="7">
    <location>
        <begin position="7"/>
        <end position="26"/>
    </location>
</feature>
<evidence type="ECO:0000313" key="10">
    <source>
        <dbReference type="EMBL" id="SES26280.1"/>
    </source>
</evidence>
<protein>
    <submittedName>
        <fullName evidence="10">Uncharacterized membrane protein YcaP, DUF421 family</fullName>
    </submittedName>
</protein>
<evidence type="ECO:0000259" key="8">
    <source>
        <dbReference type="Pfam" id="PF04239"/>
    </source>
</evidence>
<keyword evidence="4 7" id="KW-0812">Transmembrane</keyword>
<dbReference type="EMBL" id="FOGT01000013">
    <property type="protein sequence ID" value="SES26280.1"/>
    <property type="molecule type" value="Genomic_DNA"/>
</dbReference>
<dbReference type="InterPro" id="IPR007353">
    <property type="entry name" value="DUF421"/>
</dbReference>
<dbReference type="InterPro" id="IPR023090">
    <property type="entry name" value="UPF0702_alpha/beta_dom_sf"/>
</dbReference>
<evidence type="ECO:0000313" key="11">
    <source>
        <dbReference type="Proteomes" id="UP000198571"/>
    </source>
</evidence>
<feature type="domain" description="YetF-like N-terminal transmembrane" evidence="9">
    <location>
        <begin position="6"/>
        <end position="77"/>
    </location>
</feature>
<evidence type="ECO:0000259" key="9">
    <source>
        <dbReference type="Pfam" id="PF20730"/>
    </source>
</evidence>
<accession>A0A1H9VWV1</accession>
<dbReference type="InterPro" id="IPR048454">
    <property type="entry name" value="YetF_N"/>
</dbReference>
<evidence type="ECO:0000256" key="1">
    <source>
        <dbReference type="ARBA" id="ARBA00004651"/>
    </source>
</evidence>
<keyword evidence="3" id="KW-1003">Cell membrane</keyword>
<name>A0A1H9VWV1_9BACI</name>
<evidence type="ECO:0000256" key="4">
    <source>
        <dbReference type="ARBA" id="ARBA00022692"/>
    </source>
</evidence>
<keyword evidence="5 7" id="KW-1133">Transmembrane helix</keyword>
<dbReference type="RefSeq" id="WP_093053958.1">
    <property type="nucleotide sequence ID" value="NZ_FOGT01000013.1"/>
</dbReference>
<proteinExistence type="inferred from homology"/>
<dbReference type="Gene3D" id="3.30.240.20">
    <property type="entry name" value="bsu07140 like domains"/>
    <property type="match status" value="2"/>
</dbReference>
<keyword evidence="6 7" id="KW-0472">Membrane</keyword>
<keyword evidence="11" id="KW-1185">Reference proteome</keyword>
<comment type="subcellular location">
    <subcellularLocation>
        <location evidence="1">Cell membrane</location>
        <topology evidence="1">Multi-pass membrane protein</topology>
    </subcellularLocation>
</comment>
<dbReference type="Proteomes" id="UP000198571">
    <property type="component" value="Unassembled WGS sequence"/>
</dbReference>
<evidence type="ECO:0000256" key="3">
    <source>
        <dbReference type="ARBA" id="ARBA00022475"/>
    </source>
</evidence>
<organism evidence="10 11">
    <name type="scientific">Salipaludibacillus aurantiacus</name>
    <dbReference type="NCBI Taxonomy" id="1601833"/>
    <lineage>
        <taxon>Bacteria</taxon>
        <taxon>Bacillati</taxon>
        <taxon>Bacillota</taxon>
        <taxon>Bacilli</taxon>
        <taxon>Bacillales</taxon>
        <taxon>Bacillaceae</taxon>
    </lineage>
</organism>
<evidence type="ECO:0000256" key="5">
    <source>
        <dbReference type="ARBA" id="ARBA00022989"/>
    </source>
</evidence>
<comment type="similarity">
    <text evidence="2">Belongs to the UPF0702 family.</text>
</comment>
<evidence type="ECO:0000256" key="2">
    <source>
        <dbReference type="ARBA" id="ARBA00006448"/>
    </source>
</evidence>
<dbReference type="OrthoDB" id="9778331at2"/>
<dbReference type="Pfam" id="PF20730">
    <property type="entry name" value="YetF_N"/>
    <property type="match status" value="1"/>
</dbReference>
<dbReference type="AlphaFoldDB" id="A0A1H9VWV1"/>
<dbReference type="PANTHER" id="PTHR34582">
    <property type="entry name" value="UPF0702 TRANSMEMBRANE PROTEIN YCAP"/>
    <property type="match status" value="1"/>
</dbReference>
<dbReference type="STRING" id="1601833.SAMN05518684_11334"/>
<reference evidence="11" key="1">
    <citation type="submission" date="2016-10" db="EMBL/GenBank/DDBJ databases">
        <authorList>
            <person name="Varghese N."/>
            <person name="Submissions S."/>
        </authorList>
    </citation>
    <scope>NUCLEOTIDE SEQUENCE [LARGE SCALE GENOMIC DNA]</scope>
    <source>
        <strain evidence="11">S9</strain>
    </source>
</reference>